<evidence type="ECO:0000256" key="1">
    <source>
        <dbReference type="ARBA" id="ARBA00023125"/>
    </source>
</evidence>
<sequence>MDLREVFATNLRRLRHAKGLSQDDLAYEAEVSRSYLSQLEKGAFYASLKIVGKLADVLQVEPAELLKLPHDRSARPKRR</sequence>
<dbReference type="SUPFAM" id="SSF47413">
    <property type="entry name" value="lambda repressor-like DNA-binding domains"/>
    <property type="match status" value="1"/>
</dbReference>
<keyword evidence="1 3" id="KW-0238">DNA-binding</keyword>
<dbReference type="GO" id="GO:0005829">
    <property type="term" value="C:cytosol"/>
    <property type="evidence" value="ECO:0007669"/>
    <property type="project" value="TreeGrafter"/>
</dbReference>
<dbReference type="InterPro" id="IPR050807">
    <property type="entry name" value="TransReg_Diox_bact_type"/>
</dbReference>
<dbReference type="InterPro" id="IPR010982">
    <property type="entry name" value="Lambda_DNA-bd_dom_sf"/>
</dbReference>
<dbReference type="GO" id="GO:0003677">
    <property type="term" value="F:DNA binding"/>
    <property type="evidence" value="ECO:0007669"/>
    <property type="project" value="UniProtKB-KW"/>
</dbReference>
<dbReference type="Gene3D" id="1.10.260.40">
    <property type="entry name" value="lambda repressor-like DNA-binding domains"/>
    <property type="match status" value="1"/>
</dbReference>
<dbReference type="OrthoDB" id="2986852at2"/>
<feature type="domain" description="HTH cro/C1-type" evidence="2">
    <location>
        <begin position="11"/>
        <end position="65"/>
    </location>
</feature>
<reference evidence="3 4" key="1">
    <citation type="submission" date="2016-11" db="EMBL/GenBank/DDBJ databases">
        <authorList>
            <person name="Jaros S."/>
            <person name="Januszkiewicz K."/>
            <person name="Wedrychowicz H."/>
        </authorList>
    </citation>
    <scope>NUCLEOTIDE SEQUENCE [LARGE SCALE GENOMIC DNA]</scope>
    <source>
        <strain evidence="3 4">GAS242</strain>
    </source>
</reference>
<dbReference type="CDD" id="cd00093">
    <property type="entry name" value="HTH_XRE"/>
    <property type="match status" value="1"/>
</dbReference>
<dbReference type="PANTHER" id="PTHR46797">
    <property type="entry name" value="HTH-TYPE TRANSCRIPTIONAL REGULATOR"/>
    <property type="match status" value="1"/>
</dbReference>
<dbReference type="GO" id="GO:0003700">
    <property type="term" value="F:DNA-binding transcription factor activity"/>
    <property type="evidence" value="ECO:0007669"/>
    <property type="project" value="TreeGrafter"/>
</dbReference>
<dbReference type="Pfam" id="PF13560">
    <property type="entry name" value="HTH_31"/>
    <property type="match status" value="1"/>
</dbReference>
<dbReference type="RefSeq" id="WP_079569498.1">
    <property type="nucleotide sequence ID" value="NZ_LT670818.1"/>
</dbReference>
<evidence type="ECO:0000259" key="2">
    <source>
        <dbReference type="PROSITE" id="PS50943"/>
    </source>
</evidence>
<accession>A0A1M5RHS1</accession>
<dbReference type="AlphaFoldDB" id="A0A1M5RHS1"/>
<dbReference type="InterPro" id="IPR001387">
    <property type="entry name" value="Cro/C1-type_HTH"/>
</dbReference>
<gene>
    <name evidence="3" type="ORF">SAMN05444169_6552</name>
</gene>
<dbReference type="Proteomes" id="UP000190675">
    <property type="component" value="Chromosome I"/>
</dbReference>
<dbReference type="PROSITE" id="PS50943">
    <property type="entry name" value="HTH_CROC1"/>
    <property type="match status" value="1"/>
</dbReference>
<dbReference type="SMART" id="SM00530">
    <property type="entry name" value="HTH_XRE"/>
    <property type="match status" value="1"/>
</dbReference>
<name>A0A1M5RHS1_9BRAD</name>
<proteinExistence type="predicted"/>
<dbReference type="PANTHER" id="PTHR46797:SF1">
    <property type="entry name" value="METHYLPHOSPHONATE SYNTHASE"/>
    <property type="match status" value="1"/>
</dbReference>
<organism evidence="3 4">
    <name type="scientific">Bradyrhizobium erythrophlei</name>
    <dbReference type="NCBI Taxonomy" id="1437360"/>
    <lineage>
        <taxon>Bacteria</taxon>
        <taxon>Pseudomonadati</taxon>
        <taxon>Pseudomonadota</taxon>
        <taxon>Alphaproteobacteria</taxon>
        <taxon>Hyphomicrobiales</taxon>
        <taxon>Nitrobacteraceae</taxon>
        <taxon>Bradyrhizobium</taxon>
    </lineage>
</organism>
<evidence type="ECO:0000313" key="3">
    <source>
        <dbReference type="EMBL" id="SHH25333.1"/>
    </source>
</evidence>
<evidence type="ECO:0000313" key="4">
    <source>
        <dbReference type="Proteomes" id="UP000190675"/>
    </source>
</evidence>
<protein>
    <submittedName>
        <fullName evidence="3">DNA-binding transcriptional regulator, XRE-family HTH domain</fullName>
    </submittedName>
</protein>
<dbReference type="EMBL" id="LT670818">
    <property type="protein sequence ID" value="SHH25333.1"/>
    <property type="molecule type" value="Genomic_DNA"/>
</dbReference>